<protein>
    <submittedName>
        <fullName evidence="1">Uncharacterized protein</fullName>
    </submittedName>
</protein>
<accession>A0A3S1A5T4</accession>
<dbReference type="EMBL" id="RSCL01000054">
    <property type="protein sequence ID" value="RUS93913.1"/>
    <property type="molecule type" value="Genomic_DNA"/>
</dbReference>
<dbReference type="OrthoDB" id="428116at2"/>
<organism evidence="1 2">
    <name type="scientific">Dulcicalothrix desertica PCC 7102</name>
    <dbReference type="NCBI Taxonomy" id="232991"/>
    <lineage>
        <taxon>Bacteria</taxon>
        <taxon>Bacillati</taxon>
        <taxon>Cyanobacteriota</taxon>
        <taxon>Cyanophyceae</taxon>
        <taxon>Nostocales</taxon>
        <taxon>Calotrichaceae</taxon>
        <taxon>Dulcicalothrix</taxon>
    </lineage>
</organism>
<reference evidence="1" key="2">
    <citation type="journal article" date="2019" name="Genome Biol. Evol.">
        <title>Day and night: Metabolic profiles and evolutionary relationships of six axenic non-marine cyanobacteria.</title>
        <authorList>
            <person name="Will S.E."/>
            <person name="Henke P."/>
            <person name="Boedeker C."/>
            <person name="Huang S."/>
            <person name="Brinkmann H."/>
            <person name="Rohde M."/>
            <person name="Jarek M."/>
            <person name="Friedl T."/>
            <person name="Seufert S."/>
            <person name="Schumacher M."/>
            <person name="Overmann J."/>
            <person name="Neumann-Schaal M."/>
            <person name="Petersen J."/>
        </authorList>
    </citation>
    <scope>NUCLEOTIDE SEQUENCE [LARGE SCALE GENOMIC DNA]</scope>
    <source>
        <strain evidence="1">PCC 7102</strain>
    </source>
</reference>
<reference evidence="1" key="1">
    <citation type="submission" date="2018-12" db="EMBL/GenBank/DDBJ databases">
        <authorList>
            <person name="Will S."/>
            <person name="Neumann-Schaal M."/>
            <person name="Henke P."/>
        </authorList>
    </citation>
    <scope>NUCLEOTIDE SEQUENCE</scope>
    <source>
        <strain evidence="1">PCC 7102</strain>
    </source>
</reference>
<dbReference type="RefSeq" id="WP_127087429.1">
    <property type="nucleotide sequence ID" value="NZ_RSCL01000054.1"/>
</dbReference>
<comment type="caution">
    <text evidence="1">The sequence shown here is derived from an EMBL/GenBank/DDBJ whole genome shotgun (WGS) entry which is preliminary data.</text>
</comment>
<sequence length="109" mass="12982">MTNTPPTIDELRESFNRVYDGPDRLQREYDLVMESERLGVPLDTYRRLYELRGEEHMNPYPKPKNWQYAPREWLGTGINLTYPVECYKYFSISPQFSSILILVLQNGFI</sequence>
<gene>
    <name evidence="1" type="ORF">DSM106972_095120</name>
</gene>
<proteinExistence type="predicted"/>
<evidence type="ECO:0000313" key="1">
    <source>
        <dbReference type="EMBL" id="RUS93913.1"/>
    </source>
</evidence>
<name>A0A3S1A5T4_9CYAN</name>
<dbReference type="AlphaFoldDB" id="A0A3S1A5T4"/>
<keyword evidence="2" id="KW-1185">Reference proteome</keyword>
<evidence type="ECO:0000313" key="2">
    <source>
        <dbReference type="Proteomes" id="UP000271624"/>
    </source>
</evidence>
<dbReference type="Proteomes" id="UP000271624">
    <property type="component" value="Unassembled WGS sequence"/>
</dbReference>